<name>A0A914P314_9BILA</name>
<dbReference type="SMART" id="SM00225">
    <property type="entry name" value="BTB"/>
    <property type="match status" value="1"/>
</dbReference>
<dbReference type="AlphaFoldDB" id="A0A914P314"/>
<protein>
    <submittedName>
        <fullName evidence="3">BTB domain-containing protein</fullName>
    </submittedName>
</protein>
<evidence type="ECO:0000313" key="2">
    <source>
        <dbReference type="Proteomes" id="UP000887578"/>
    </source>
</evidence>
<dbReference type="Proteomes" id="UP000887578">
    <property type="component" value="Unplaced"/>
</dbReference>
<dbReference type="InterPro" id="IPR051481">
    <property type="entry name" value="BTB-POZ/Galectin-3-binding"/>
</dbReference>
<sequence>MYRPESVIPTQILSNETTLLHKIRSNNHYADVYFITSNGKKISAHRNILAAYSDIFVQIFDKTSEIPVQIHVNVFTVDTIQSALDYLYDKFDAINGKEKEAFKFAVKFGIQHLIDACVSFFKDSINPTNVYEFIQIAYSNNFDELKQKCLQILVQKKEEIDPTKIAKLPSNILFDAFFFKM</sequence>
<reference evidence="3" key="1">
    <citation type="submission" date="2022-11" db="UniProtKB">
        <authorList>
            <consortium name="WormBaseParasite"/>
        </authorList>
    </citation>
    <scope>IDENTIFICATION</scope>
</reference>
<dbReference type="InterPro" id="IPR000210">
    <property type="entry name" value="BTB/POZ_dom"/>
</dbReference>
<dbReference type="WBParaSite" id="PDA_v2.g12242.t1">
    <property type="protein sequence ID" value="PDA_v2.g12242.t1"/>
    <property type="gene ID" value="PDA_v2.g12242"/>
</dbReference>
<dbReference type="Gene3D" id="3.30.710.10">
    <property type="entry name" value="Potassium Channel Kv1.1, Chain A"/>
    <property type="match status" value="1"/>
</dbReference>
<dbReference type="InterPro" id="IPR011333">
    <property type="entry name" value="SKP1/BTB/POZ_sf"/>
</dbReference>
<dbReference type="SUPFAM" id="SSF54695">
    <property type="entry name" value="POZ domain"/>
    <property type="match status" value="1"/>
</dbReference>
<proteinExistence type="predicted"/>
<feature type="domain" description="BTB" evidence="1">
    <location>
        <begin position="30"/>
        <end position="89"/>
    </location>
</feature>
<keyword evidence="2" id="KW-1185">Reference proteome</keyword>
<evidence type="ECO:0000313" key="3">
    <source>
        <dbReference type="WBParaSite" id="PDA_v2.g12242.t1"/>
    </source>
</evidence>
<accession>A0A914P314</accession>
<dbReference type="PROSITE" id="PS50097">
    <property type="entry name" value="BTB"/>
    <property type="match status" value="1"/>
</dbReference>
<dbReference type="PANTHER" id="PTHR24410:SF23">
    <property type="entry name" value="BTB DOMAIN-CONTAINING PROTEIN-RELATED"/>
    <property type="match status" value="1"/>
</dbReference>
<dbReference type="Pfam" id="PF00651">
    <property type="entry name" value="BTB"/>
    <property type="match status" value="1"/>
</dbReference>
<organism evidence="2 3">
    <name type="scientific">Panagrolaimus davidi</name>
    <dbReference type="NCBI Taxonomy" id="227884"/>
    <lineage>
        <taxon>Eukaryota</taxon>
        <taxon>Metazoa</taxon>
        <taxon>Ecdysozoa</taxon>
        <taxon>Nematoda</taxon>
        <taxon>Chromadorea</taxon>
        <taxon>Rhabditida</taxon>
        <taxon>Tylenchina</taxon>
        <taxon>Panagrolaimomorpha</taxon>
        <taxon>Panagrolaimoidea</taxon>
        <taxon>Panagrolaimidae</taxon>
        <taxon>Panagrolaimus</taxon>
    </lineage>
</organism>
<evidence type="ECO:0000259" key="1">
    <source>
        <dbReference type="PROSITE" id="PS50097"/>
    </source>
</evidence>
<dbReference type="PANTHER" id="PTHR24410">
    <property type="entry name" value="HL07962P-RELATED"/>
    <property type="match status" value="1"/>
</dbReference>